<dbReference type="SUPFAM" id="SSF56112">
    <property type="entry name" value="Protein kinase-like (PK-like)"/>
    <property type="match status" value="1"/>
</dbReference>
<dbReference type="PANTHER" id="PTHR11012:SF59">
    <property type="entry name" value="CHK KINASE-LIKE DOMAIN-CONTAINING PROTEIN-RELATED"/>
    <property type="match status" value="1"/>
</dbReference>
<reference evidence="2" key="1">
    <citation type="submission" date="2018-07" db="EMBL/GenBank/DDBJ databases">
        <authorList>
            <person name="Quirk P.G."/>
            <person name="Krulwich T.A."/>
        </authorList>
    </citation>
    <scope>NUCLEOTIDE SEQUENCE</scope>
</reference>
<dbReference type="PANTHER" id="PTHR11012">
    <property type="entry name" value="PROTEIN KINASE-LIKE DOMAIN-CONTAINING"/>
    <property type="match status" value="1"/>
</dbReference>
<dbReference type="InterPro" id="IPR011009">
    <property type="entry name" value="Kinase-like_dom_sf"/>
</dbReference>
<accession>A0A336MUK5</accession>
<name>A0A336MUK5_CULSO</name>
<proteinExistence type="predicted"/>
<gene>
    <name evidence="2" type="primary">CSON005415</name>
</gene>
<organism evidence="2">
    <name type="scientific">Culicoides sonorensis</name>
    <name type="common">Biting midge</name>
    <dbReference type="NCBI Taxonomy" id="179676"/>
    <lineage>
        <taxon>Eukaryota</taxon>
        <taxon>Metazoa</taxon>
        <taxon>Ecdysozoa</taxon>
        <taxon>Arthropoda</taxon>
        <taxon>Hexapoda</taxon>
        <taxon>Insecta</taxon>
        <taxon>Pterygota</taxon>
        <taxon>Neoptera</taxon>
        <taxon>Endopterygota</taxon>
        <taxon>Diptera</taxon>
        <taxon>Nematocera</taxon>
        <taxon>Chironomoidea</taxon>
        <taxon>Ceratopogonidae</taxon>
        <taxon>Ceratopogoninae</taxon>
        <taxon>Culicoides</taxon>
        <taxon>Monoculicoides</taxon>
    </lineage>
</organism>
<evidence type="ECO:0000313" key="2">
    <source>
        <dbReference type="EMBL" id="SSX32779.1"/>
    </source>
</evidence>
<dbReference type="InterPro" id="IPR004119">
    <property type="entry name" value="EcKL"/>
</dbReference>
<dbReference type="AlphaFoldDB" id="A0A336MUK5"/>
<dbReference type="VEuPathDB" id="VectorBase:CSON005415"/>
<dbReference type="EMBL" id="UFQT01002152">
    <property type="protein sequence ID" value="SSX32779.1"/>
    <property type="molecule type" value="Genomic_DNA"/>
</dbReference>
<feature type="domain" description="CHK kinase-like" evidence="1">
    <location>
        <begin position="119"/>
        <end position="324"/>
    </location>
</feature>
<dbReference type="InterPro" id="IPR015897">
    <property type="entry name" value="CHK_kinase-like"/>
</dbReference>
<protein>
    <submittedName>
        <fullName evidence="2">CSON005415 protein</fullName>
    </submittedName>
</protein>
<dbReference type="Pfam" id="PF02958">
    <property type="entry name" value="EcKL"/>
    <property type="match status" value="1"/>
</dbReference>
<evidence type="ECO:0000259" key="1">
    <source>
        <dbReference type="SMART" id="SM00587"/>
    </source>
</evidence>
<sequence>MSHSKKHLNETEILKILKKSEPSKIVTVTDWTLIEKEDQLLGFLGNYYSLKIEALIDDRQKTKYFFVKTLPENVEDGDILEGVNLFHKESIIYSKIFEIMPASSKKWTPSCFYTRSDILVLEDLSQENYQIMPKNAHFSKIHIQLVLKSLATLHANSFYLEKCILRSPIDAIHGDLLSEVSVTKSNGWFHVGLNAIKTVAITRTKFSHNPDMIKLIEANFTSKITDQVIEICNNYSVKFRKVLCHRDIWRNNIMFKFNRKVDGEIDFNSPTSAALIDYQIARYMPPGADVMMTLFLLQRIKDREIDYQENIKYYYYCLNESLKNLNLKIDDFLSYEEFLETCEYFKLLVAVLKCVFIPMSHLPDGEIEKLYANKEIYHKFIMEDRGEISIKFIDTNEFFRNWMIESVEELIEMTFDQRFFVQSK</sequence>
<dbReference type="Gene3D" id="3.90.1200.10">
    <property type="match status" value="1"/>
</dbReference>
<dbReference type="SMART" id="SM00587">
    <property type="entry name" value="CHK"/>
    <property type="match status" value="1"/>
</dbReference>